<evidence type="ECO:0000313" key="4">
    <source>
        <dbReference type="Proteomes" id="UP000201169"/>
    </source>
</evidence>
<dbReference type="InterPro" id="IPR015424">
    <property type="entry name" value="PyrdxlP-dep_Trfase"/>
</dbReference>
<dbReference type="EC" id="3.13.1.-" evidence="3"/>
<dbReference type="KEGG" id="cavi:CAV_0534"/>
<keyword evidence="4" id="KW-1185">Reference proteome</keyword>
<dbReference type="InterPro" id="IPR000192">
    <property type="entry name" value="Aminotrans_V_dom"/>
</dbReference>
<dbReference type="Gene3D" id="3.90.1150.10">
    <property type="entry name" value="Aspartate Aminotransferase, domain 1"/>
    <property type="match status" value="1"/>
</dbReference>
<dbReference type="Pfam" id="PF00266">
    <property type="entry name" value="Aminotran_5"/>
    <property type="match status" value="1"/>
</dbReference>
<reference evidence="3 4" key="1">
    <citation type="submission" date="2017-07" db="EMBL/GenBank/DDBJ databases">
        <title>Analysis of two Campylobacter avium genomes and identification of a novel hippuricase gene.</title>
        <authorList>
            <person name="Miller W.G."/>
            <person name="Chapman M.H."/>
            <person name="Yee E."/>
            <person name="Revez J."/>
            <person name="Bono J.L."/>
            <person name="Rossi M."/>
        </authorList>
    </citation>
    <scope>NUCLEOTIDE SEQUENCE [LARGE SCALE GENOMIC DNA]</scope>
    <source>
        <strain evidence="3 4">LMG 24591</strain>
    </source>
</reference>
<gene>
    <name evidence="3" type="primary">csdA</name>
    <name evidence="3" type="ORF">CAV_0534</name>
</gene>
<dbReference type="PANTHER" id="PTHR43586">
    <property type="entry name" value="CYSTEINE DESULFURASE"/>
    <property type="match status" value="1"/>
</dbReference>
<dbReference type="EMBL" id="CP022347">
    <property type="protein sequence ID" value="ASQ30201.1"/>
    <property type="molecule type" value="Genomic_DNA"/>
</dbReference>
<dbReference type="InterPro" id="IPR015422">
    <property type="entry name" value="PyrdxlP-dep_Trfase_small"/>
</dbReference>
<dbReference type="SUPFAM" id="SSF53383">
    <property type="entry name" value="PLP-dependent transferases"/>
    <property type="match status" value="1"/>
</dbReference>
<keyword evidence="3" id="KW-0378">Hydrolase</keyword>
<name>A0A222MWR2_9BACT</name>
<dbReference type="OrthoDB" id="9804366at2"/>
<dbReference type="GO" id="GO:0016787">
    <property type="term" value="F:hydrolase activity"/>
    <property type="evidence" value="ECO:0007669"/>
    <property type="project" value="UniProtKB-KW"/>
</dbReference>
<protein>
    <submittedName>
        <fullName evidence="3">Cysteine sulfinate desulfinase</fullName>
        <ecNumber evidence="3">3.13.1.-</ecNumber>
    </submittedName>
</protein>
<dbReference type="PANTHER" id="PTHR43586:SF8">
    <property type="entry name" value="CYSTEINE DESULFURASE 1, CHLOROPLASTIC"/>
    <property type="match status" value="1"/>
</dbReference>
<organism evidence="3 4">
    <name type="scientific">Campylobacter avium LMG 24591</name>
    <dbReference type="NCBI Taxonomy" id="522484"/>
    <lineage>
        <taxon>Bacteria</taxon>
        <taxon>Pseudomonadati</taxon>
        <taxon>Campylobacterota</taxon>
        <taxon>Epsilonproteobacteria</taxon>
        <taxon>Campylobacterales</taxon>
        <taxon>Campylobacteraceae</taxon>
        <taxon>Campylobacter</taxon>
    </lineage>
</organism>
<evidence type="ECO:0000256" key="1">
    <source>
        <dbReference type="ARBA" id="ARBA00022898"/>
    </source>
</evidence>
<keyword evidence="1" id="KW-0663">Pyridoxal phosphate</keyword>
<accession>A0A222MWR2</accession>
<dbReference type="InterPro" id="IPR015421">
    <property type="entry name" value="PyrdxlP-dep_Trfase_major"/>
</dbReference>
<proteinExistence type="predicted"/>
<dbReference type="Gene3D" id="3.40.640.10">
    <property type="entry name" value="Type I PLP-dependent aspartate aminotransferase-like (Major domain)"/>
    <property type="match status" value="1"/>
</dbReference>
<sequence>MRIDELKKDIILKKNVRYFDFTASALALKSVEKEIRKILLTYANTHSDSSLHSFLTQKHYENAKQSIRKSLNLSDDFALIACGTGASGAIKKFQELLGLYVPPLIKQKYFQNIKPKDLPLVFVGPYEHHSNEVSFREALCECLRVPLNENLEIDFDFFEKALEQNKNRKLIFSFSLASNVTGILSDYKRIYALAKKYKAILAFDAASFIAYKNIECKYYDALFISTHKLLGGVASCGLLVIKKDLCYSKPSFAAGGTVSYVSKSSVNYLCDVEALEEGGTPGILQLIRASLAFQKRDEIGFKLIEKKSKLLKEYFFKEAEKIPNLKLYAEHLKNRLCIFALNIEGISPFDLAYTLSKYYKIESRAGCDCAGPYGHDLLGLKDGEGLKTKPGWLRISLHYTQEIEDLKYFFDSLKKSIARLSF</sequence>
<dbReference type="Proteomes" id="UP000201169">
    <property type="component" value="Chromosome"/>
</dbReference>
<dbReference type="RefSeq" id="WP_094752799.1">
    <property type="nucleotide sequence ID" value="NZ_CP022347.1"/>
</dbReference>
<feature type="domain" description="Aminotransferase class V" evidence="2">
    <location>
        <begin position="18"/>
        <end position="409"/>
    </location>
</feature>
<evidence type="ECO:0000259" key="2">
    <source>
        <dbReference type="Pfam" id="PF00266"/>
    </source>
</evidence>
<dbReference type="AlphaFoldDB" id="A0A222MWR2"/>
<evidence type="ECO:0000313" key="3">
    <source>
        <dbReference type="EMBL" id="ASQ30201.1"/>
    </source>
</evidence>